<organism evidence="1 2">
    <name type="scientific">Aphis glycines</name>
    <name type="common">Soybean aphid</name>
    <dbReference type="NCBI Taxonomy" id="307491"/>
    <lineage>
        <taxon>Eukaryota</taxon>
        <taxon>Metazoa</taxon>
        <taxon>Ecdysozoa</taxon>
        <taxon>Arthropoda</taxon>
        <taxon>Hexapoda</taxon>
        <taxon>Insecta</taxon>
        <taxon>Pterygota</taxon>
        <taxon>Neoptera</taxon>
        <taxon>Paraneoptera</taxon>
        <taxon>Hemiptera</taxon>
        <taxon>Sternorrhyncha</taxon>
        <taxon>Aphidomorpha</taxon>
        <taxon>Aphidoidea</taxon>
        <taxon>Aphididae</taxon>
        <taxon>Aphidini</taxon>
        <taxon>Aphis</taxon>
        <taxon>Aphis</taxon>
    </lineage>
</organism>
<protein>
    <submittedName>
        <fullName evidence="1">Uncharacterized protein</fullName>
    </submittedName>
</protein>
<sequence length="214" mass="23545">MDSWLKTGRLASGKNVLACSPAENNKNISEIDVSIIFVNSCISLGNVPIGKFKLSGRFNFTSTSCAASSRGVTKLGCKTSVLAAVIMALKVWVSSIYNLFNSVEALFIPIIEDLTTVVWSLMTCIIRSLVPSTLSMCRKVVYVSAHSSSQIPNKVFIAEPIIFTNPLFILALRKVVCSPVGSKYLPIDSYIYFRWTDISLKVVFNTLSYLEHIS</sequence>
<reference evidence="1 2" key="1">
    <citation type="submission" date="2019-08" db="EMBL/GenBank/DDBJ databases">
        <title>The genome of the soybean aphid Biotype 1, its phylome, world population structure and adaptation to the North American continent.</title>
        <authorList>
            <person name="Giordano R."/>
            <person name="Donthu R.K."/>
            <person name="Hernandez A.G."/>
            <person name="Wright C.L."/>
            <person name="Zimin A.V."/>
        </authorList>
    </citation>
    <scope>NUCLEOTIDE SEQUENCE [LARGE SCALE GENOMIC DNA]</scope>
    <source>
        <tissue evidence="1">Whole aphids</tissue>
    </source>
</reference>
<evidence type="ECO:0000313" key="2">
    <source>
        <dbReference type="Proteomes" id="UP000475862"/>
    </source>
</evidence>
<gene>
    <name evidence="1" type="ORF">AGLY_003331</name>
</gene>
<dbReference type="EMBL" id="VYZN01000010">
    <property type="protein sequence ID" value="KAE9542470.1"/>
    <property type="molecule type" value="Genomic_DNA"/>
</dbReference>
<comment type="caution">
    <text evidence="1">The sequence shown here is derived from an EMBL/GenBank/DDBJ whole genome shotgun (WGS) entry which is preliminary data.</text>
</comment>
<proteinExistence type="predicted"/>
<accession>A0A6G0U110</accession>
<keyword evidence="2" id="KW-1185">Reference proteome</keyword>
<evidence type="ECO:0000313" key="1">
    <source>
        <dbReference type="EMBL" id="KAE9542470.1"/>
    </source>
</evidence>
<dbReference type="Proteomes" id="UP000475862">
    <property type="component" value="Unassembled WGS sequence"/>
</dbReference>
<dbReference type="AlphaFoldDB" id="A0A6G0U110"/>
<name>A0A6G0U110_APHGL</name>